<dbReference type="InterPro" id="IPR051446">
    <property type="entry name" value="HTH_trans_reg/aminotransferase"/>
</dbReference>
<keyword evidence="2" id="KW-0663">Pyridoxal phosphate</keyword>
<reference evidence="8" key="1">
    <citation type="journal article" date="2019" name="Int. J. Syst. Evol. Microbiol.">
        <title>The Global Catalogue of Microorganisms (GCM) 10K type strain sequencing project: providing services to taxonomists for standard genome sequencing and annotation.</title>
        <authorList>
            <consortium name="The Broad Institute Genomics Platform"/>
            <consortium name="The Broad Institute Genome Sequencing Center for Infectious Disease"/>
            <person name="Wu L."/>
            <person name="Ma J."/>
        </authorList>
    </citation>
    <scope>NUCLEOTIDE SEQUENCE [LARGE SCALE GENOMIC DNA]</scope>
    <source>
        <strain evidence="8">CCUG 63419</strain>
    </source>
</reference>
<evidence type="ECO:0000256" key="4">
    <source>
        <dbReference type="ARBA" id="ARBA00023125"/>
    </source>
</evidence>
<feature type="domain" description="HTH gntR-type" evidence="6">
    <location>
        <begin position="5"/>
        <end position="73"/>
    </location>
</feature>
<evidence type="ECO:0000256" key="2">
    <source>
        <dbReference type="ARBA" id="ARBA00022898"/>
    </source>
</evidence>
<sequence>MADERFLYENISQRLRNQILGGSYHVGEKLPSMRRLSQVFGVSINTIMLCFRQLESDELIDIRPRSGVFVTNHSLPKICPSNVAHFPLLPVEVSLSEDIFHYMEPHIEEHLVRLGIALPAREIMPIEHVLRTMRGVTRRQPLDAWDYMHPHGYTKFTSQLAKRSLNYPVPIAQEDLIVTNGCMEAIELALRTVTQRGDTVAVETPSYYGTLLALEVMQRKALEIPTDYRNGICLDALEQVFKRQQVSACLVSCNAQNPLGFTMSEDRKQKLVKLATRYNIPLIENDIWGDTVYAGDCLPAKAYDEAGMVIYCNSFSKSLMPGIRLGWVAPGRFHHRLRELKQISSITTASTPQLLMARLMESGFYAQHVQQLRQKLAVQTQETVATVLKAFPEGTRIEPPTGGCVLWVGLPDQIDSRLLFDQALAKGIHIFPGSVFSAGPRHFDYLRLNAGAPLDDKLRSAITQLGDMAKRI</sequence>
<dbReference type="Pfam" id="PF00155">
    <property type="entry name" value="Aminotran_1_2"/>
    <property type="match status" value="1"/>
</dbReference>
<comment type="caution">
    <text evidence="7">The sequence shown here is derived from an EMBL/GenBank/DDBJ whole genome shotgun (WGS) entry which is preliminary data.</text>
</comment>
<dbReference type="Gene3D" id="3.40.640.10">
    <property type="entry name" value="Type I PLP-dependent aspartate aminotransferase-like (Major domain)"/>
    <property type="match status" value="1"/>
</dbReference>
<dbReference type="PANTHER" id="PTHR46577">
    <property type="entry name" value="HTH-TYPE TRANSCRIPTIONAL REGULATORY PROTEIN GABR"/>
    <property type="match status" value="1"/>
</dbReference>
<dbReference type="CDD" id="cd00609">
    <property type="entry name" value="AAT_like"/>
    <property type="match status" value="1"/>
</dbReference>
<dbReference type="SMART" id="SM00345">
    <property type="entry name" value="HTH_GNTR"/>
    <property type="match status" value="1"/>
</dbReference>
<evidence type="ECO:0000256" key="1">
    <source>
        <dbReference type="ARBA" id="ARBA00005384"/>
    </source>
</evidence>
<dbReference type="Pfam" id="PF00392">
    <property type="entry name" value="GntR"/>
    <property type="match status" value="1"/>
</dbReference>
<evidence type="ECO:0000313" key="8">
    <source>
        <dbReference type="Proteomes" id="UP001597044"/>
    </source>
</evidence>
<gene>
    <name evidence="7" type="ORF">ACFQ0F_01390</name>
</gene>
<evidence type="ECO:0000256" key="5">
    <source>
        <dbReference type="ARBA" id="ARBA00023163"/>
    </source>
</evidence>
<dbReference type="InterPro" id="IPR015421">
    <property type="entry name" value="PyrdxlP-dep_Trfase_major"/>
</dbReference>
<dbReference type="EMBL" id="JBHTIT010000001">
    <property type="protein sequence ID" value="MFD0949058.1"/>
    <property type="molecule type" value="Genomic_DNA"/>
</dbReference>
<dbReference type="Gene3D" id="3.90.1150.10">
    <property type="entry name" value="Aspartate Aminotransferase, domain 1"/>
    <property type="match status" value="1"/>
</dbReference>
<dbReference type="CDD" id="cd07377">
    <property type="entry name" value="WHTH_GntR"/>
    <property type="match status" value="1"/>
</dbReference>
<dbReference type="PROSITE" id="PS50949">
    <property type="entry name" value="HTH_GNTR"/>
    <property type="match status" value="1"/>
</dbReference>
<dbReference type="InterPro" id="IPR015422">
    <property type="entry name" value="PyrdxlP-dep_Trfase_small"/>
</dbReference>
<dbReference type="GO" id="GO:0008483">
    <property type="term" value="F:transaminase activity"/>
    <property type="evidence" value="ECO:0007669"/>
    <property type="project" value="UniProtKB-KW"/>
</dbReference>
<proteinExistence type="inferred from homology"/>
<protein>
    <submittedName>
        <fullName evidence="7">PLP-dependent aminotransferase family protein</fullName>
    </submittedName>
</protein>
<dbReference type="InterPro" id="IPR000524">
    <property type="entry name" value="Tscrpt_reg_HTH_GntR"/>
</dbReference>
<dbReference type="RefSeq" id="WP_379068271.1">
    <property type="nucleotide sequence ID" value="NZ_JBHTIT010000001.1"/>
</dbReference>
<dbReference type="InterPro" id="IPR015424">
    <property type="entry name" value="PyrdxlP-dep_Trfase"/>
</dbReference>
<keyword evidence="3" id="KW-0805">Transcription regulation</keyword>
<evidence type="ECO:0000256" key="3">
    <source>
        <dbReference type="ARBA" id="ARBA00023015"/>
    </source>
</evidence>
<dbReference type="InterPro" id="IPR004839">
    <property type="entry name" value="Aminotransferase_I/II_large"/>
</dbReference>
<dbReference type="SUPFAM" id="SSF46785">
    <property type="entry name" value="Winged helix' DNA-binding domain"/>
    <property type="match status" value="1"/>
</dbReference>
<dbReference type="Proteomes" id="UP001597044">
    <property type="component" value="Unassembled WGS sequence"/>
</dbReference>
<evidence type="ECO:0000313" key="7">
    <source>
        <dbReference type="EMBL" id="MFD0949058.1"/>
    </source>
</evidence>
<dbReference type="Gene3D" id="1.10.10.10">
    <property type="entry name" value="Winged helix-like DNA-binding domain superfamily/Winged helix DNA-binding domain"/>
    <property type="match status" value="1"/>
</dbReference>
<keyword evidence="7" id="KW-0032">Aminotransferase</keyword>
<keyword evidence="4" id="KW-0238">DNA-binding</keyword>
<comment type="similarity">
    <text evidence="1">In the C-terminal section; belongs to the class-I pyridoxal-phosphate-dependent aminotransferase family.</text>
</comment>
<keyword evidence="5" id="KW-0804">Transcription</keyword>
<accession>A0ABW3HCA0</accession>
<organism evidence="7 8">
    <name type="scientific">Paraperlucidibaca wandonensis</name>
    <dbReference type="NCBI Taxonomy" id="1268273"/>
    <lineage>
        <taxon>Bacteria</taxon>
        <taxon>Pseudomonadati</taxon>
        <taxon>Pseudomonadota</taxon>
        <taxon>Gammaproteobacteria</taxon>
        <taxon>Moraxellales</taxon>
        <taxon>Moraxellaceae</taxon>
        <taxon>Paraperlucidibaca</taxon>
    </lineage>
</organism>
<keyword evidence="7" id="KW-0808">Transferase</keyword>
<dbReference type="SUPFAM" id="SSF53383">
    <property type="entry name" value="PLP-dependent transferases"/>
    <property type="match status" value="1"/>
</dbReference>
<keyword evidence="8" id="KW-1185">Reference proteome</keyword>
<evidence type="ECO:0000259" key="6">
    <source>
        <dbReference type="PROSITE" id="PS50949"/>
    </source>
</evidence>
<dbReference type="InterPro" id="IPR036388">
    <property type="entry name" value="WH-like_DNA-bd_sf"/>
</dbReference>
<name>A0ABW3HCA0_9GAMM</name>
<dbReference type="InterPro" id="IPR036390">
    <property type="entry name" value="WH_DNA-bd_sf"/>
</dbReference>
<dbReference type="PANTHER" id="PTHR46577:SF2">
    <property type="entry name" value="TRANSCRIPTIONAL REGULATORY PROTEIN"/>
    <property type="match status" value="1"/>
</dbReference>